<evidence type="ECO:0000313" key="1">
    <source>
        <dbReference type="EMBL" id="REE80980.1"/>
    </source>
</evidence>
<dbReference type="PROSITE" id="PS51257">
    <property type="entry name" value="PROKAR_LIPOPROTEIN"/>
    <property type="match status" value="1"/>
</dbReference>
<dbReference type="AlphaFoldDB" id="A0A3D9RM58"/>
<dbReference type="Proteomes" id="UP000256304">
    <property type="component" value="Unassembled WGS sequence"/>
</dbReference>
<evidence type="ECO:0000313" key="2">
    <source>
        <dbReference type="Proteomes" id="UP000256304"/>
    </source>
</evidence>
<dbReference type="EMBL" id="QTTN01000020">
    <property type="protein sequence ID" value="REE80980.1"/>
    <property type="molecule type" value="Genomic_DNA"/>
</dbReference>
<dbReference type="RefSeq" id="WP_116190239.1">
    <property type="nucleotide sequence ID" value="NZ_QTTN01000020.1"/>
</dbReference>
<evidence type="ECO:0008006" key="3">
    <source>
        <dbReference type="Google" id="ProtNLM"/>
    </source>
</evidence>
<reference evidence="1 2" key="1">
    <citation type="submission" date="2018-08" db="EMBL/GenBank/DDBJ databases">
        <title>Genomic Encyclopedia of Type Strains, Phase III (KMG-III): the genomes of soil and plant-associated and newly described type strains.</title>
        <authorList>
            <person name="Whitman W."/>
        </authorList>
    </citation>
    <scope>NUCLEOTIDE SEQUENCE [LARGE SCALE GENOMIC DNA]</scope>
    <source>
        <strain evidence="1 2">CGMCC 1.10966</strain>
    </source>
</reference>
<gene>
    <name evidence="1" type="ORF">A8990_12026</name>
</gene>
<keyword evidence="2" id="KW-1185">Reference proteome</keyword>
<dbReference type="OrthoDB" id="2617446at2"/>
<comment type="caution">
    <text evidence="1">The sequence shown here is derived from an EMBL/GenBank/DDBJ whole genome shotgun (WGS) entry which is preliminary data.</text>
</comment>
<name>A0A3D9RM58_9BACL</name>
<accession>A0A3D9RM58</accession>
<protein>
    <recommendedName>
        <fullName evidence="3">Lipoprotein</fullName>
    </recommendedName>
</protein>
<sequence>MFRRIGCVLGVIVIFLLAVSCTNKEKQELILAKSSYVRWYEADQLLEVYTVVVNQSNKVQHIRGKVVMLYPGLIKATGIERLEVTTDDRHETQPFTVNPNEEIVLRQSIRTNLPLTQRLLKSGVAMELGTDDMGFLIPIPYGEIH</sequence>
<proteinExistence type="predicted"/>
<organism evidence="1 2">
    <name type="scientific">Paenibacillus taihuensis</name>
    <dbReference type="NCBI Taxonomy" id="1156355"/>
    <lineage>
        <taxon>Bacteria</taxon>
        <taxon>Bacillati</taxon>
        <taxon>Bacillota</taxon>
        <taxon>Bacilli</taxon>
        <taxon>Bacillales</taxon>
        <taxon>Paenibacillaceae</taxon>
        <taxon>Paenibacillus</taxon>
    </lineage>
</organism>